<dbReference type="InterPro" id="IPR002513">
    <property type="entry name" value="Tn3_Tnp_DDE_dom"/>
</dbReference>
<reference evidence="3 4" key="1">
    <citation type="submission" date="2022-03" db="EMBL/GenBank/DDBJ databases">
        <title>Complete genome of Streptomyces rimosus ssp. rimosus R7 (=ATCC 10970).</title>
        <authorList>
            <person name="Beganovic S."/>
            <person name="Ruckert C."/>
            <person name="Busche T."/>
            <person name="Kalinowski J."/>
            <person name="Wittmann C."/>
        </authorList>
    </citation>
    <scope>NUCLEOTIDE SEQUENCE [LARGE SCALE GENOMIC DNA]</scope>
    <source>
        <strain evidence="3 4">R7</strain>
    </source>
</reference>
<dbReference type="RefSeq" id="WP_003981861.1">
    <property type="nucleotide sequence ID" value="NZ_CP043497.1"/>
</dbReference>
<dbReference type="EMBL" id="CP094298">
    <property type="protein sequence ID" value="UNZ03659.1"/>
    <property type="molecule type" value="Genomic_DNA"/>
</dbReference>
<keyword evidence="4" id="KW-1185">Reference proteome</keyword>
<proteinExistence type="predicted"/>
<evidence type="ECO:0000313" key="3">
    <source>
        <dbReference type="EMBL" id="UNZ03659.1"/>
    </source>
</evidence>
<dbReference type="Proteomes" id="UP000829494">
    <property type="component" value="Chromosome"/>
</dbReference>
<feature type="domain" description="Tn3 transposase DDE" evidence="2">
    <location>
        <begin position="47"/>
        <end position="129"/>
    </location>
</feature>
<evidence type="ECO:0000313" key="4">
    <source>
        <dbReference type="Proteomes" id="UP000829494"/>
    </source>
</evidence>
<sequence>MELLTRCRTESIEPIVVLVAGGTDQDDAGPEGGGTEGDDAPPVLAKANEVGHAQKPLFVARYLRLRDLQREIEEGLDVRESSNGANFVIAYGKGGEIASNRRDEQKMFVLCLRILQSALVHVNTLMLQDIPLTGPRCRRSKFRIHCGGPPDVITATCGGALRGDWKMLYEPAALRLVTAFLPAPVYRHIGEGA</sequence>
<evidence type="ECO:0000259" key="2">
    <source>
        <dbReference type="Pfam" id="PF01526"/>
    </source>
</evidence>
<dbReference type="Pfam" id="PF01526">
    <property type="entry name" value="DDE_Tnp_Tn3"/>
    <property type="match status" value="1"/>
</dbReference>
<name>A0ABY3Z0T4_STRRM</name>
<organism evidence="3 4">
    <name type="scientific">Streptomyces rimosus subsp. rimosus</name>
    <dbReference type="NCBI Taxonomy" id="132474"/>
    <lineage>
        <taxon>Bacteria</taxon>
        <taxon>Bacillati</taxon>
        <taxon>Actinomycetota</taxon>
        <taxon>Actinomycetes</taxon>
        <taxon>Kitasatosporales</taxon>
        <taxon>Streptomycetaceae</taxon>
        <taxon>Streptomyces</taxon>
    </lineage>
</organism>
<feature type="region of interest" description="Disordered" evidence="1">
    <location>
        <begin position="22"/>
        <end position="41"/>
    </location>
</feature>
<protein>
    <submittedName>
        <fullName evidence="3">Tn3 transposase DDE domain protein</fullName>
    </submittedName>
</protein>
<gene>
    <name evidence="3" type="ORF">SRIMR7_15975</name>
</gene>
<evidence type="ECO:0000256" key="1">
    <source>
        <dbReference type="SAM" id="MobiDB-lite"/>
    </source>
</evidence>
<accession>A0ABY3Z0T4</accession>